<dbReference type="SUPFAM" id="SSF52540">
    <property type="entry name" value="P-loop containing nucleoside triphosphate hydrolases"/>
    <property type="match status" value="1"/>
</dbReference>
<gene>
    <name evidence="5" type="ORF">QBC38DRAFT_540226</name>
</gene>
<evidence type="ECO:0000313" key="5">
    <source>
        <dbReference type="EMBL" id="KAK4221241.1"/>
    </source>
</evidence>
<dbReference type="Proteomes" id="UP001301958">
    <property type="component" value="Unassembled WGS sequence"/>
</dbReference>
<evidence type="ECO:0000256" key="1">
    <source>
        <dbReference type="ARBA" id="ARBA00022741"/>
    </source>
</evidence>
<proteinExistence type="predicted"/>
<sequence>MVFSSLRSFSIWWLGWVISNRLCKSEGGSKDDITSLLESWRLTPSQRTEIFSSLVLPTQLAPFLSSTTSTTSSSHHPPLAIIILGQTGAGKTSLAPLLLPHFSSSSPPLHFIADTYKTFHPKFHSCPPRYASQLASADARYWLKLACVTAAQHRKDVLVESACRHPDDFVSLVQIFKGVGYIVKVVVLAVNEGVSRLGCLVRFYKKLPEAGGKWGLGVRKTPKKVHDESCEGAKDGVRFVEGEGEGEGNVDGVVVVRRGGMVAYEGRGGKGGIGEVLERERRRGLSREEWKGVEEGLELLKAVGEEEREEVERVVRGLGIVEDMEGLREWDVEGFVRGRGLVSLM</sequence>
<keyword evidence="2" id="KW-0067">ATP-binding</keyword>
<dbReference type="GO" id="GO:0016301">
    <property type="term" value="F:kinase activity"/>
    <property type="evidence" value="ECO:0007669"/>
    <property type="project" value="InterPro"/>
</dbReference>
<dbReference type="GO" id="GO:0005524">
    <property type="term" value="F:ATP binding"/>
    <property type="evidence" value="ECO:0007669"/>
    <property type="project" value="UniProtKB-KW"/>
</dbReference>
<evidence type="ECO:0000256" key="3">
    <source>
        <dbReference type="SAM" id="SignalP"/>
    </source>
</evidence>
<dbReference type="AlphaFoldDB" id="A0AAN7BCZ7"/>
<keyword evidence="6" id="KW-1185">Reference proteome</keyword>
<evidence type="ECO:0000313" key="6">
    <source>
        <dbReference type="Proteomes" id="UP001301958"/>
    </source>
</evidence>
<reference evidence="5" key="2">
    <citation type="submission" date="2023-05" db="EMBL/GenBank/DDBJ databases">
        <authorList>
            <consortium name="Lawrence Berkeley National Laboratory"/>
            <person name="Steindorff A."/>
            <person name="Hensen N."/>
            <person name="Bonometti L."/>
            <person name="Westerberg I."/>
            <person name="Brannstrom I.O."/>
            <person name="Guillou S."/>
            <person name="Cros-Aarteil S."/>
            <person name="Calhoun S."/>
            <person name="Haridas S."/>
            <person name="Kuo A."/>
            <person name="Mondo S."/>
            <person name="Pangilinan J."/>
            <person name="Riley R."/>
            <person name="Labutti K."/>
            <person name="Andreopoulos B."/>
            <person name="Lipzen A."/>
            <person name="Chen C."/>
            <person name="Yanf M."/>
            <person name="Daum C."/>
            <person name="Ng V."/>
            <person name="Clum A."/>
            <person name="Ohm R."/>
            <person name="Martin F."/>
            <person name="Silar P."/>
            <person name="Natvig D."/>
            <person name="Lalanne C."/>
            <person name="Gautier V."/>
            <person name="Ament-Velasquez S.L."/>
            <person name="Kruys A."/>
            <person name="Hutchinson M.I."/>
            <person name="Powell A.J."/>
            <person name="Barry K."/>
            <person name="Miller A.N."/>
            <person name="Grigoriev I.V."/>
            <person name="Debuchy R."/>
            <person name="Gladieux P."/>
            <person name="Thoren M.H."/>
            <person name="Johannesson H."/>
        </authorList>
    </citation>
    <scope>NUCLEOTIDE SEQUENCE</scope>
    <source>
        <strain evidence="5">CBS 990.96</strain>
    </source>
</reference>
<evidence type="ECO:0000259" key="4">
    <source>
        <dbReference type="Pfam" id="PF06414"/>
    </source>
</evidence>
<comment type="caution">
    <text evidence="5">The sequence shown here is derived from an EMBL/GenBank/DDBJ whole genome shotgun (WGS) entry which is preliminary data.</text>
</comment>
<dbReference type="InterPro" id="IPR027417">
    <property type="entry name" value="P-loop_NTPase"/>
</dbReference>
<keyword evidence="3" id="KW-0732">Signal</keyword>
<feature type="signal peptide" evidence="3">
    <location>
        <begin position="1"/>
        <end position="25"/>
    </location>
</feature>
<dbReference type="Pfam" id="PF06414">
    <property type="entry name" value="Zeta_toxin"/>
    <property type="match status" value="1"/>
</dbReference>
<dbReference type="Gene3D" id="3.40.50.300">
    <property type="entry name" value="P-loop containing nucleotide triphosphate hydrolases"/>
    <property type="match status" value="1"/>
</dbReference>
<feature type="domain" description="Zeta toxin" evidence="4">
    <location>
        <begin position="72"/>
        <end position="265"/>
    </location>
</feature>
<organism evidence="5 6">
    <name type="scientific">Podospora fimiseda</name>
    <dbReference type="NCBI Taxonomy" id="252190"/>
    <lineage>
        <taxon>Eukaryota</taxon>
        <taxon>Fungi</taxon>
        <taxon>Dikarya</taxon>
        <taxon>Ascomycota</taxon>
        <taxon>Pezizomycotina</taxon>
        <taxon>Sordariomycetes</taxon>
        <taxon>Sordariomycetidae</taxon>
        <taxon>Sordariales</taxon>
        <taxon>Podosporaceae</taxon>
        <taxon>Podospora</taxon>
    </lineage>
</organism>
<keyword evidence="1" id="KW-0547">Nucleotide-binding</keyword>
<dbReference type="EMBL" id="MU865568">
    <property type="protein sequence ID" value="KAK4221241.1"/>
    <property type="molecule type" value="Genomic_DNA"/>
</dbReference>
<protein>
    <submittedName>
        <fullName evidence="5">Zeta toxin-domain-containing protein</fullName>
    </submittedName>
</protein>
<evidence type="ECO:0000256" key="2">
    <source>
        <dbReference type="ARBA" id="ARBA00022840"/>
    </source>
</evidence>
<accession>A0AAN7BCZ7</accession>
<dbReference type="InterPro" id="IPR010488">
    <property type="entry name" value="Zeta_toxin_domain"/>
</dbReference>
<feature type="chain" id="PRO_5042974828" evidence="3">
    <location>
        <begin position="26"/>
        <end position="345"/>
    </location>
</feature>
<name>A0AAN7BCZ7_9PEZI</name>
<reference evidence="5" key="1">
    <citation type="journal article" date="2023" name="Mol. Phylogenet. Evol.">
        <title>Genome-scale phylogeny and comparative genomics of the fungal order Sordariales.</title>
        <authorList>
            <person name="Hensen N."/>
            <person name="Bonometti L."/>
            <person name="Westerberg I."/>
            <person name="Brannstrom I.O."/>
            <person name="Guillou S."/>
            <person name="Cros-Aarteil S."/>
            <person name="Calhoun S."/>
            <person name="Haridas S."/>
            <person name="Kuo A."/>
            <person name="Mondo S."/>
            <person name="Pangilinan J."/>
            <person name="Riley R."/>
            <person name="LaButti K."/>
            <person name="Andreopoulos B."/>
            <person name="Lipzen A."/>
            <person name="Chen C."/>
            <person name="Yan M."/>
            <person name="Daum C."/>
            <person name="Ng V."/>
            <person name="Clum A."/>
            <person name="Steindorff A."/>
            <person name="Ohm R.A."/>
            <person name="Martin F."/>
            <person name="Silar P."/>
            <person name="Natvig D.O."/>
            <person name="Lalanne C."/>
            <person name="Gautier V."/>
            <person name="Ament-Velasquez S.L."/>
            <person name="Kruys A."/>
            <person name="Hutchinson M.I."/>
            <person name="Powell A.J."/>
            <person name="Barry K."/>
            <person name="Miller A.N."/>
            <person name="Grigoriev I.V."/>
            <person name="Debuchy R."/>
            <person name="Gladieux P."/>
            <person name="Hiltunen Thoren M."/>
            <person name="Johannesson H."/>
        </authorList>
    </citation>
    <scope>NUCLEOTIDE SEQUENCE</scope>
    <source>
        <strain evidence="5">CBS 990.96</strain>
    </source>
</reference>